<evidence type="ECO:0000256" key="8">
    <source>
        <dbReference type="ARBA" id="ARBA00023136"/>
    </source>
</evidence>
<dbReference type="SUPFAM" id="SSF56112">
    <property type="entry name" value="Protein kinase-like (PK-like)"/>
    <property type="match status" value="1"/>
</dbReference>
<evidence type="ECO:0000256" key="10">
    <source>
        <dbReference type="ARBA" id="ARBA00023180"/>
    </source>
</evidence>
<evidence type="ECO:0000256" key="14">
    <source>
        <dbReference type="PROSITE-ProRule" id="PRU10141"/>
    </source>
</evidence>
<name>A0A834XZZ6_APHGI</name>
<dbReference type="CDD" id="cd00192">
    <property type="entry name" value="PTKc"/>
    <property type="match status" value="1"/>
</dbReference>
<dbReference type="FunFam" id="3.40.50.2300:FF:000063">
    <property type="entry name" value="Gamma-aminobutyric acid type B receptor subunit"/>
    <property type="match status" value="1"/>
</dbReference>
<evidence type="ECO:0000256" key="11">
    <source>
        <dbReference type="ARBA" id="ARBA00023224"/>
    </source>
</evidence>
<dbReference type="Gene3D" id="3.30.200.20">
    <property type="entry name" value="Phosphorylase Kinase, domain 1"/>
    <property type="match status" value="1"/>
</dbReference>
<organism evidence="18 19">
    <name type="scientific">Aphidius gifuensis</name>
    <name type="common">Parasitoid wasp</name>
    <dbReference type="NCBI Taxonomy" id="684658"/>
    <lineage>
        <taxon>Eukaryota</taxon>
        <taxon>Metazoa</taxon>
        <taxon>Ecdysozoa</taxon>
        <taxon>Arthropoda</taxon>
        <taxon>Hexapoda</taxon>
        <taxon>Insecta</taxon>
        <taxon>Pterygota</taxon>
        <taxon>Neoptera</taxon>
        <taxon>Endopterygota</taxon>
        <taxon>Hymenoptera</taxon>
        <taxon>Apocrita</taxon>
        <taxon>Ichneumonoidea</taxon>
        <taxon>Braconidae</taxon>
        <taxon>Aphidiinae</taxon>
        <taxon>Aphidius</taxon>
    </lineage>
</organism>
<dbReference type="GO" id="GO:0004930">
    <property type="term" value="F:G protein-coupled receptor activity"/>
    <property type="evidence" value="ECO:0007669"/>
    <property type="project" value="UniProtKB-KW"/>
</dbReference>
<dbReference type="InterPro" id="IPR001245">
    <property type="entry name" value="Ser-Thr/Tyr_kinase_cat_dom"/>
</dbReference>
<evidence type="ECO:0000256" key="15">
    <source>
        <dbReference type="SAM" id="Phobius"/>
    </source>
</evidence>
<dbReference type="EMBL" id="JACMRX010000003">
    <property type="protein sequence ID" value="KAF7994006.1"/>
    <property type="molecule type" value="Genomic_DNA"/>
</dbReference>
<keyword evidence="7" id="KW-0297">G-protein coupled receptor</keyword>
<dbReference type="OrthoDB" id="4062651at2759"/>
<dbReference type="InterPro" id="IPR020635">
    <property type="entry name" value="Tyr_kinase_cat_dom"/>
</dbReference>
<keyword evidence="5 16" id="KW-0732">Signal</keyword>
<keyword evidence="14" id="KW-0547">Nucleotide-binding</keyword>
<comment type="caution">
    <text evidence="18">The sequence shown here is derived from an EMBL/GenBank/DDBJ whole genome shotgun (WGS) entry which is preliminary data.</text>
</comment>
<dbReference type="PROSITE" id="PS00109">
    <property type="entry name" value="PROTEIN_KINASE_TYR"/>
    <property type="match status" value="1"/>
</dbReference>
<reference evidence="18 19" key="1">
    <citation type="submission" date="2020-08" db="EMBL/GenBank/DDBJ databases">
        <title>Aphidius gifuensis genome sequencing and assembly.</title>
        <authorList>
            <person name="Du Z."/>
        </authorList>
    </citation>
    <scope>NUCLEOTIDE SEQUENCE [LARGE SCALE GENOMIC DNA]</scope>
    <source>
        <strain evidence="18">YNYX2018</strain>
        <tissue evidence="18">Adults</tissue>
    </source>
</reference>
<dbReference type="PRINTS" id="PR00109">
    <property type="entry name" value="TYRKINASE"/>
</dbReference>
<keyword evidence="9" id="KW-0675">Receptor</keyword>
<dbReference type="InterPro" id="IPR011009">
    <property type="entry name" value="Kinase-like_dom_sf"/>
</dbReference>
<dbReference type="SUPFAM" id="SSF53822">
    <property type="entry name" value="Periplasmic binding protein-like I"/>
    <property type="match status" value="1"/>
</dbReference>
<comment type="catalytic activity">
    <reaction evidence="12">
        <text>L-tyrosyl-[protein] + ATP = O-phospho-L-tyrosyl-[protein] + ADP + H(+)</text>
        <dbReference type="Rhea" id="RHEA:10596"/>
        <dbReference type="Rhea" id="RHEA-COMP:10136"/>
        <dbReference type="Rhea" id="RHEA-COMP:20101"/>
        <dbReference type="ChEBI" id="CHEBI:15378"/>
        <dbReference type="ChEBI" id="CHEBI:30616"/>
        <dbReference type="ChEBI" id="CHEBI:46858"/>
        <dbReference type="ChEBI" id="CHEBI:61978"/>
        <dbReference type="ChEBI" id="CHEBI:456216"/>
        <dbReference type="EC" id="2.7.10.1"/>
    </reaction>
</comment>
<dbReference type="Gene3D" id="3.40.50.2300">
    <property type="match status" value="2"/>
</dbReference>
<feature type="binding site" evidence="14">
    <location>
        <position position="935"/>
    </location>
    <ligand>
        <name>ATP</name>
        <dbReference type="ChEBI" id="CHEBI:30616"/>
    </ligand>
</feature>
<evidence type="ECO:0000256" key="3">
    <source>
        <dbReference type="ARBA" id="ARBA00022475"/>
    </source>
</evidence>
<dbReference type="InterPro" id="IPR000719">
    <property type="entry name" value="Prot_kinase_dom"/>
</dbReference>
<keyword evidence="4 15" id="KW-0812">Transmembrane</keyword>
<evidence type="ECO:0000256" key="13">
    <source>
        <dbReference type="ARBA" id="ARBA00073785"/>
    </source>
</evidence>
<dbReference type="InterPro" id="IPR001828">
    <property type="entry name" value="ANF_lig-bd_rcpt"/>
</dbReference>
<dbReference type="InterPro" id="IPR008266">
    <property type="entry name" value="Tyr_kinase_AS"/>
</dbReference>
<dbReference type="GO" id="GO:0004714">
    <property type="term" value="F:transmembrane receptor protein tyrosine kinase activity"/>
    <property type="evidence" value="ECO:0007669"/>
    <property type="project" value="UniProtKB-EC"/>
</dbReference>
<dbReference type="Pfam" id="PF01094">
    <property type="entry name" value="ANF_receptor"/>
    <property type="match status" value="1"/>
</dbReference>
<evidence type="ECO:0000256" key="9">
    <source>
        <dbReference type="ARBA" id="ARBA00023170"/>
    </source>
</evidence>
<gene>
    <name evidence="18" type="ORF">HCN44_011275</name>
</gene>
<sequence length="1337" mass="153150">MWKYRATIGLLIILSIFQSTNSNRCLTMLDETGPKRSIYYNNQILDILLELNERPTQRIVTKITKIYLTEVLGYTNIKFINYKDDFNIDSSLRRLSDIYTIQKNKQKIPYSMINMEVWVPPQFNKISELNNYDIKSCGSLVSSPGRFGWFIPKILSDSNDNSYVFNNHEKASKFDINNTTFDRIKNLTINKITNDFFCQSSKCNNGIYIPKQCELKTCGLLLASNYEATHNVIKQIDDNELYVKVAWFGKNIGKVIKILMPEYEKYNNDNEKKKSFVILHWTPSDIITNENEFIQIKFSQCQNDIKYDNYNCLYDKNKLSKIVWSKLETIGTHLINVIKNINFNSSIYDVLKIDNVNNNSEDDIACNWMINNLNYTINNWTPSDVNKEKIYVGGIFPMTSKLFSDNTIVIGARMAKEKINSNSTLLMNYNIELVARDGHCKSDTVMKSFIDYIIYNSYDKFIGLLGPGCSDTIEPLVGVSKYYNTAIISYGAEGSSFHDRKRYPYFFRTIPENKQYGHVYVKLFQKFKWQRVAALSEDGQIYSEHISYMQDIFRNNGIHFIATTKYSKNSENFNITMYLEDLKTNRARIILADINNEVIVRQIMCEAYHLEMTMYQGYVWFLPLWIQKDWYSDDENYDFSRNTSCTIAQMNEAVNGHFSVSHEFFASDNTIMQEGKTVRQWRDEYEHQVKQSSNNIGKPSNYAGYAYDAMWTYAYAVDRLIKENNGYISDYHTEPIVKQLTSIIAETDFQGVSGRIKFYGGASRFSDSIIVQRINGKINNIGNFYPNISEITSDVIDGKLVLNESAIIWLSNVIPNDGSVAPIVCVLPGLSSLLNVSCESAIIIACIILFIIITSGGIILFIMFKRKYDKEVRMKEKAMVTMDMVMRRPVLDKKWEIPRSCTSINRIIGEGEFGRVYGGLVDLTDGTGCRDAAIKVLKEGSSSSSQMDFFSELEYMKLFNHKNIVKLLGVLTVSSPEYIILEFMLYGDLKNYLLSRRGLVYDDNYNNDDKNEVSPMSLTGFALDIARALSYLAELKFIHRDIAARNCLISSKRVAKLADFGLARPMYDSDYYKILKTRSLPVRWMSPESLKTGNSTPASDIWAYGILLWEIITFGNFPYSKIRTEDVVKYVTNGNTLDVPKNAKPELKNLIKSCWSYNAKDRKRAPYIVDILARNPNIVTPCIDSVTTNIPLVNTNTLDFPLPEKDFSMNLQWGAVPLCSTASQAPSTASTSSVASTTLTQLQSYAAFNSRDIHNNSAILDMNYSDNYNSDIYELQNNELHESAKPLLNNLTNNVLKIQQCVNGTIRNNIPSYVNCQDNNNINNNLFVKNNDINNTT</sequence>
<dbReference type="InterPro" id="IPR028082">
    <property type="entry name" value="Peripla_BP_I"/>
</dbReference>
<proteinExistence type="predicted"/>
<accession>A0A834XZZ6</accession>
<keyword evidence="6 15" id="KW-1133">Transmembrane helix</keyword>
<feature type="chain" id="PRO_5032269066" description="Gamma-aminobutyric acid type B receptor subunit 2" evidence="16">
    <location>
        <begin position="23"/>
        <end position="1337"/>
    </location>
</feature>
<dbReference type="InterPro" id="IPR050122">
    <property type="entry name" value="RTK"/>
</dbReference>
<dbReference type="GO" id="GO:0043235">
    <property type="term" value="C:receptor complex"/>
    <property type="evidence" value="ECO:0007669"/>
    <property type="project" value="TreeGrafter"/>
</dbReference>
<dbReference type="GO" id="GO:0007169">
    <property type="term" value="P:cell surface receptor protein tyrosine kinase signaling pathway"/>
    <property type="evidence" value="ECO:0007669"/>
    <property type="project" value="TreeGrafter"/>
</dbReference>
<dbReference type="PANTHER" id="PTHR24416">
    <property type="entry name" value="TYROSINE-PROTEIN KINASE RECEPTOR"/>
    <property type="match status" value="1"/>
</dbReference>
<dbReference type="CDD" id="cd06366">
    <property type="entry name" value="PBP1_GABAb_receptor"/>
    <property type="match status" value="1"/>
</dbReference>
<feature type="domain" description="Protein kinase" evidence="17">
    <location>
        <begin position="902"/>
        <end position="1178"/>
    </location>
</feature>
<keyword evidence="3" id="KW-1003">Cell membrane</keyword>
<evidence type="ECO:0000256" key="16">
    <source>
        <dbReference type="SAM" id="SignalP"/>
    </source>
</evidence>
<keyword evidence="8 15" id="KW-0472">Membrane</keyword>
<dbReference type="Pfam" id="PF07714">
    <property type="entry name" value="PK_Tyr_Ser-Thr"/>
    <property type="match status" value="1"/>
</dbReference>
<keyword evidence="10" id="KW-0325">Glycoprotein</keyword>
<dbReference type="SMART" id="SM00219">
    <property type="entry name" value="TyrKc"/>
    <property type="match status" value="1"/>
</dbReference>
<evidence type="ECO:0000256" key="6">
    <source>
        <dbReference type="ARBA" id="ARBA00022989"/>
    </source>
</evidence>
<dbReference type="Gene3D" id="1.10.510.10">
    <property type="entry name" value="Transferase(Phosphotransferase) domain 1"/>
    <property type="match status" value="1"/>
</dbReference>
<dbReference type="PROSITE" id="PS00107">
    <property type="entry name" value="PROTEIN_KINASE_ATP"/>
    <property type="match status" value="1"/>
</dbReference>
<keyword evidence="14" id="KW-0067">ATP-binding</keyword>
<dbReference type="InterPro" id="IPR017441">
    <property type="entry name" value="Protein_kinase_ATP_BS"/>
</dbReference>
<dbReference type="Proteomes" id="UP000639338">
    <property type="component" value="Unassembled WGS sequence"/>
</dbReference>
<keyword evidence="11" id="KW-0807">Transducer</keyword>
<dbReference type="GO" id="GO:0005524">
    <property type="term" value="F:ATP binding"/>
    <property type="evidence" value="ECO:0007669"/>
    <property type="project" value="UniProtKB-UniRule"/>
</dbReference>
<evidence type="ECO:0000256" key="12">
    <source>
        <dbReference type="ARBA" id="ARBA00051243"/>
    </source>
</evidence>
<evidence type="ECO:0000256" key="4">
    <source>
        <dbReference type="ARBA" id="ARBA00022692"/>
    </source>
</evidence>
<evidence type="ECO:0000313" key="18">
    <source>
        <dbReference type="EMBL" id="KAF7994006.1"/>
    </source>
</evidence>
<dbReference type="PROSITE" id="PS50011">
    <property type="entry name" value="PROTEIN_KINASE_DOM"/>
    <property type="match status" value="1"/>
</dbReference>
<evidence type="ECO:0000256" key="1">
    <source>
        <dbReference type="ARBA" id="ARBA00004167"/>
    </source>
</evidence>
<dbReference type="PRINTS" id="PR01176">
    <property type="entry name" value="GABABRECEPTR"/>
</dbReference>
<evidence type="ECO:0000256" key="5">
    <source>
        <dbReference type="ARBA" id="ARBA00022729"/>
    </source>
</evidence>
<comment type="subcellular location">
    <subcellularLocation>
        <location evidence="2">Cell membrane</location>
        <topology evidence="2">Multi-pass membrane protein</topology>
    </subcellularLocation>
    <subcellularLocation>
        <location evidence="1">Membrane</location>
        <topology evidence="1">Single-pass membrane protein</topology>
    </subcellularLocation>
</comment>
<evidence type="ECO:0000259" key="17">
    <source>
        <dbReference type="PROSITE" id="PS50011"/>
    </source>
</evidence>
<protein>
    <recommendedName>
        <fullName evidence="13">Gamma-aminobutyric acid type B receptor subunit 2</fullName>
    </recommendedName>
</protein>
<dbReference type="PANTHER" id="PTHR24416:SF489">
    <property type="entry name" value="PROTEIN KINASE DOMAIN-CONTAINING PROTEIN"/>
    <property type="match status" value="1"/>
</dbReference>
<evidence type="ECO:0000256" key="2">
    <source>
        <dbReference type="ARBA" id="ARBA00004651"/>
    </source>
</evidence>
<keyword evidence="19" id="KW-1185">Reference proteome</keyword>
<feature type="signal peptide" evidence="16">
    <location>
        <begin position="1"/>
        <end position="22"/>
    </location>
</feature>
<evidence type="ECO:0000256" key="7">
    <source>
        <dbReference type="ARBA" id="ARBA00023040"/>
    </source>
</evidence>
<evidence type="ECO:0000313" key="19">
    <source>
        <dbReference type="Proteomes" id="UP000639338"/>
    </source>
</evidence>
<feature type="transmembrane region" description="Helical" evidence="15">
    <location>
        <begin position="841"/>
        <end position="864"/>
    </location>
</feature>
<dbReference type="SMART" id="SM00220">
    <property type="entry name" value="S_TKc"/>
    <property type="match status" value="1"/>
</dbReference>
<dbReference type="GO" id="GO:0005886">
    <property type="term" value="C:plasma membrane"/>
    <property type="evidence" value="ECO:0007669"/>
    <property type="project" value="UniProtKB-SubCell"/>
</dbReference>